<dbReference type="Proteomes" id="UP001607303">
    <property type="component" value="Unassembled WGS sequence"/>
</dbReference>
<dbReference type="PROSITE" id="PS50005">
    <property type="entry name" value="TPR"/>
    <property type="match status" value="3"/>
</dbReference>
<feature type="repeat" description="TPR" evidence="3">
    <location>
        <begin position="778"/>
        <end position="811"/>
    </location>
</feature>
<gene>
    <name evidence="5" type="ORF">V1477_018063</name>
</gene>
<evidence type="ECO:0000256" key="3">
    <source>
        <dbReference type="PROSITE-ProRule" id="PRU00339"/>
    </source>
</evidence>
<evidence type="ECO:0000256" key="2">
    <source>
        <dbReference type="ARBA" id="ARBA00038251"/>
    </source>
</evidence>
<dbReference type="PANTHER" id="PTHR23083">
    <property type="entry name" value="TETRATRICOPEPTIDE REPEAT PROTEIN, TPR"/>
    <property type="match status" value="1"/>
</dbReference>
<comment type="caution">
    <text evidence="5">The sequence shown here is derived from an EMBL/GenBank/DDBJ whole genome shotgun (WGS) entry which is preliminary data.</text>
</comment>
<dbReference type="Pfam" id="PF13181">
    <property type="entry name" value="TPR_8"/>
    <property type="match status" value="3"/>
</dbReference>
<dbReference type="Pfam" id="PF19440">
    <property type="entry name" value="TTC7_N"/>
    <property type="match status" value="1"/>
</dbReference>
<dbReference type="AlphaFoldDB" id="A0ABD2B068"/>
<dbReference type="Gene3D" id="1.25.40.10">
    <property type="entry name" value="Tetratricopeptide repeat domain"/>
    <property type="match status" value="3"/>
</dbReference>
<protein>
    <submittedName>
        <fullName evidence="5">Tetratricopeptide repeat protein 7B isoform X1</fullName>
    </submittedName>
</protein>
<dbReference type="InterPro" id="IPR045819">
    <property type="entry name" value="TTC7_N"/>
</dbReference>
<evidence type="ECO:0000313" key="6">
    <source>
        <dbReference type="Proteomes" id="UP001607303"/>
    </source>
</evidence>
<feature type="repeat" description="TPR" evidence="3">
    <location>
        <begin position="812"/>
        <end position="845"/>
    </location>
</feature>
<reference evidence="5 6" key="1">
    <citation type="journal article" date="2024" name="Ann. Entomol. Soc. Am.">
        <title>Genomic analyses of the southern and eastern yellowjacket wasps (Hymenoptera: Vespidae) reveal evolutionary signatures of social life.</title>
        <authorList>
            <person name="Catto M.A."/>
            <person name="Caine P.B."/>
            <person name="Orr S.E."/>
            <person name="Hunt B.G."/>
            <person name="Goodisman M.A.D."/>
        </authorList>
    </citation>
    <scope>NUCLEOTIDE SEQUENCE [LARGE SCALE GENOMIC DNA]</scope>
    <source>
        <strain evidence="5">232</strain>
        <tissue evidence="5">Head and thorax</tissue>
    </source>
</reference>
<comment type="similarity">
    <text evidence="2">Belongs to the YPP1 family.</text>
</comment>
<accession>A0ABD2B068</accession>
<dbReference type="SUPFAM" id="SSF48452">
    <property type="entry name" value="TPR-like"/>
    <property type="match status" value="2"/>
</dbReference>
<dbReference type="SMART" id="SM00028">
    <property type="entry name" value="TPR"/>
    <property type="match status" value="7"/>
</dbReference>
<evidence type="ECO:0000256" key="1">
    <source>
        <dbReference type="ARBA" id="ARBA00002550"/>
    </source>
</evidence>
<dbReference type="FunFam" id="1.25.40.10:FF:000421">
    <property type="entry name" value="Tetratricopeptide repeat domain 7B"/>
    <property type="match status" value="1"/>
</dbReference>
<organism evidence="5 6">
    <name type="scientific">Vespula maculifrons</name>
    <name type="common">Eastern yellow jacket</name>
    <name type="synonym">Wasp</name>
    <dbReference type="NCBI Taxonomy" id="7453"/>
    <lineage>
        <taxon>Eukaryota</taxon>
        <taxon>Metazoa</taxon>
        <taxon>Ecdysozoa</taxon>
        <taxon>Arthropoda</taxon>
        <taxon>Hexapoda</taxon>
        <taxon>Insecta</taxon>
        <taxon>Pterygota</taxon>
        <taxon>Neoptera</taxon>
        <taxon>Endopterygota</taxon>
        <taxon>Hymenoptera</taxon>
        <taxon>Apocrita</taxon>
        <taxon>Aculeata</taxon>
        <taxon>Vespoidea</taxon>
        <taxon>Vespidae</taxon>
        <taxon>Vespinae</taxon>
        <taxon>Vespula</taxon>
    </lineage>
</organism>
<dbReference type="InterPro" id="IPR011990">
    <property type="entry name" value="TPR-like_helical_dom_sf"/>
</dbReference>
<dbReference type="EMBL" id="JAYRBN010000109">
    <property type="protein sequence ID" value="KAL2726249.1"/>
    <property type="molecule type" value="Genomic_DNA"/>
</dbReference>
<proteinExistence type="inferred from homology"/>
<sequence>MTSKKGHTLRIESEIDRNREEGNWKKVIELAEHLKAQYPNNECLANFLCGEGRLESFLEQTPPIDSNITKAKSGLLEAKRYLLLAANEKDKQALVVLDAHLLLGKLHYAMGMYEEALYHYQQAELHTLTEKQLPSRSLKIIAESYAIKVLQVFIFQISNFYTLFMVGLCLERLPPNSKSKFKIAEWQVEMIKCFVIAGDLTLVYLQEQDKIAMQQQNGSVTVNSNNIGLYTTQTSVCTTKQIGPILETALQRSPLLYLQTGDVQTAISRYREILSAVETTATQNLRVKMTKQLAEVLLRKICSADYKLPGGLIDTTDSPWKPKRYVGLNMFLPKNEYEELILLLLISEAMAVRDAVLSQSPEFKEARIQAFENATNIYDLLTIIVVRWNQVELLHESFERAMKFSHEEAHTWTQYALCLISLGKYMHAYTVLKVVARLSSHKVVPCLLAARLCYEQFNRIMEGIEWSQKALQRETASPQGMQSRCHLYIGIGQSILSANTTIKLDKIKYTDAAMDCFQKYNTDCLAQQCDPNDHLAEYYLAHEYAMNRQINEAMIHVKIALNLRAEHIPSLHLLVLLLSANKQYSEALHLINSVLEEYPDNLNFLYIKAHLELRSISGEVALFTIKQMFSLWKSLFEDQTNMNEQHSEKRSEIRSVCQFFASEMSDKDSSSMHAQSLAASRVEQALSEVASSLSSFTPKPGPQRAWVLQLQVWLLLAEVFLAMDQPNGAILSLQEASNIFPLSHHIMYTRGLLHEYKLEYTEAKQCYQNAVTINPSHVKSLQHLGLIYHYLGNQRLAEKTLRDAAKIDPNSHETWYNLGKVLESLGEVEAASDCMATALEVETTNPILPILSIPLTFE</sequence>
<feature type="domain" description="Tetratricopeptide repeat protein 7 N-terminal" evidence="4">
    <location>
        <begin position="4"/>
        <end position="397"/>
    </location>
</feature>
<name>A0ABD2B068_VESMC</name>
<evidence type="ECO:0000313" key="5">
    <source>
        <dbReference type="EMBL" id="KAL2726249.1"/>
    </source>
</evidence>
<comment type="function">
    <text evidence="1">Involved in endocytosis.</text>
</comment>
<evidence type="ECO:0000259" key="4">
    <source>
        <dbReference type="Pfam" id="PF19440"/>
    </source>
</evidence>
<dbReference type="InterPro" id="IPR051722">
    <property type="entry name" value="Endocytosis_PI4K-reg_protein"/>
</dbReference>
<keyword evidence="3" id="KW-0802">TPR repeat</keyword>
<dbReference type="InterPro" id="IPR019734">
    <property type="entry name" value="TPR_rpt"/>
</dbReference>
<feature type="repeat" description="TPR" evidence="3">
    <location>
        <begin position="744"/>
        <end position="777"/>
    </location>
</feature>
<dbReference type="PANTHER" id="PTHR23083:SF464">
    <property type="entry name" value="TETRATRICOPEPTIDE REPEAT DOMAIN 7, ISOFORM A"/>
    <property type="match status" value="1"/>
</dbReference>
<keyword evidence="6" id="KW-1185">Reference proteome</keyword>